<sequence length="133" mass="14191">MGATVRDDEDCGGSEMGEAGPTAASSPISLAPPTSFPRSLASRAHHPLFACPHRLQRRDPPLLPRLVRWPPSSSPGVRPGRATVEAVAAEEAVVGSGASFGQAQRRHHRQWRLRPRAASVDGWREADGAEDDG</sequence>
<protein>
    <submittedName>
        <fullName evidence="2">Uncharacterized protein</fullName>
    </submittedName>
</protein>
<dbReference type="OMA" id="HHPLFAC"/>
<evidence type="ECO:0000256" key="1">
    <source>
        <dbReference type="SAM" id="MobiDB-lite"/>
    </source>
</evidence>
<organism evidence="2 3">
    <name type="scientific">Oryza rufipogon</name>
    <name type="common">Brownbeard rice</name>
    <name type="synonym">Asian wild rice</name>
    <dbReference type="NCBI Taxonomy" id="4529"/>
    <lineage>
        <taxon>Eukaryota</taxon>
        <taxon>Viridiplantae</taxon>
        <taxon>Streptophyta</taxon>
        <taxon>Embryophyta</taxon>
        <taxon>Tracheophyta</taxon>
        <taxon>Spermatophyta</taxon>
        <taxon>Magnoliopsida</taxon>
        <taxon>Liliopsida</taxon>
        <taxon>Poales</taxon>
        <taxon>Poaceae</taxon>
        <taxon>BOP clade</taxon>
        <taxon>Oryzoideae</taxon>
        <taxon>Oryzeae</taxon>
        <taxon>Oryzinae</taxon>
        <taxon>Oryza</taxon>
    </lineage>
</organism>
<evidence type="ECO:0000313" key="2">
    <source>
        <dbReference type="EnsemblPlants" id="ORUFI03G29510.1"/>
    </source>
</evidence>
<dbReference type="AlphaFoldDB" id="A0A0E0NZ50"/>
<dbReference type="Proteomes" id="UP000008022">
    <property type="component" value="Unassembled WGS sequence"/>
</dbReference>
<feature type="region of interest" description="Disordered" evidence="1">
    <location>
        <begin position="97"/>
        <end position="133"/>
    </location>
</feature>
<name>A0A0E0NZ50_ORYRU</name>
<dbReference type="HOGENOM" id="CLU_1909917_0_0_1"/>
<feature type="compositionally biased region" description="Basic residues" evidence="1">
    <location>
        <begin position="104"/>
        <end position="115"/>
    </location>
</feature>
<dbReference type="Gramene" id="ORUFI03G29510.1">
    <property type="protein sequence ID" value="ORUFI03G29510.1"/>
    <property type="gene ID" value="ORUFI03G29510"/>
</dbReference>
<dbReference type="EnsemblPlants" id="ORUFI03G29510.1">
    <property type="protein sequence ID" value="ORUFI03G29510.1"/>
    <property type="gene ID" value="ORUFI03G29510"/>
</dbReference>
<accession>A0A0E0NZ50</accession>
<proteinExistence type="predicted"/>
<reference evidence="2" key="2">
    <citation type="submission" date="2015-06" db="UniProtKB">
        <authorList>
            <consortium name="EnsemblPlants"/>
        </authorList>
    </citation>
    <scope>IDENTIFICATION</scope>
</reference>
<reference evidence="3" key="1">
    <citation type="submission" date="2013-06" db="EMBL/GenBank/DDBJ databases">
        <authorList>
            <person name="Zhao Q."/>
        </authorList>
    </citation>
    <scope>NUCLEOTIDE SEQUENCE</scope>
    <source>
        <strain evidence="3">cv. W1943</strain>
    </source>
</reference>
<evidence type="ECO:0000313" key="3">
    <source>
        <dbReference type="Proteomes" id="UP000008022"/>
    </source>
</evidence>
<keyword evidence="3" id="KW-1185">Reference proteome</keyword>
<feature type="region of interest" description="Disordered" evidence="1">
    <location>
        <begin position="1"/>
        <end position="39"/>
    </location>
</feature>